<dbReference type="AlphaFoldDB" id="A0AAV2HX38"/>
<evidence type="ECO:0000256" key="1">
    <source>
        <dbReference type="SAM" id="Coils"/>
    </source>
</evidence>
<feature type="coiled-coil region" evidence="1">
    <location>
        <begin position="10"/>
        <end position="54"/>
    </location>
</feature>
<sequence>MNSLVALNELRAARIRKEQTRSQCQEIKRQLEQINNMKREKATLSEQLQLLRQGSNNPEDITTYQDSELREFKKALRILQEKLSAYRIIGPSGLTVIERDANTLVVSFTSTWRYVTESYILKVNSSDGQIKVSNTTIPYFIDVQTMLNNKSQPLNQVMDNIGYQLNAYIHRKGELDFVTKDCANILKTSSANDSMTTINLTLADKQTSTSKTKKNCEISIFLVYSSIESLLPETVDVTKSM</sequence>
<evidence type="ECO:0000313" key="3">
    <source>
        <dbReference type="Proteomes" id="UP001497497"/>
    </source>
</evidence>
<keyword evidence="3" id="KW-1185">Reference proteome</keyword>
<dbReference type="Proteomes" id="UP001497497">
    <property type="component" value="Unassembled WGS sequence"/>
</dbReference>
<dbReference type="EMBL" id="CAXITT010000310">
    <property type="protein sequence ID" value="CAL1538734.1"/>
    <property type="molecule type" value="Genomic_DNA"/>
</dbReference>
<accession>A0AAV2HX38</accession>
<evidence type="ECO:0008006" key="4">
    <source>
        <dbReference type="Google" id="ProtNLM"/>
    </source>
</evidence>
<feature type="non-terminal residue" evidence="2">
    <location>
        <position position="241"/>
    </location>
</feature>
<name>A0AAV2HX38_LYMST</name>
<gene>
    <name evidence="2" type="ORF">GSLYS_00012555001</name>
</gene>
<reference evidence="2 3" key="1">
    <citation type="submission" date="2024-04" db="EMBL/GenBank/DDBJ databases">
        <authorList>
            <consortium name="Genoscope - CEA"/>
            <person name="William W."/>
        </authorList>
    </citation>
    <scope>NUCLEOTIDE SEQUENCE [LARGE SCALE GENOMIC DNA]</scope>
</reference>
<organism evidence="2 3">
    <name type="scientific">Lymnaea stagnalis</name>
    <name type="common">Great pond snail</name>
    <name type="synonym">Helix stagnalis</name>
    <dbReference type="NCBI Taxonomy" id="6523"/>
    <lineage>
        <taxon>Eukaryota</taxon>
        <taxon>Metazoa</taxon>
        <taxon>Spiralia</taxon>
        <taxon>Lophotrochozoa</taxon>
        <taxon>Mollusca</taxon>
        <taxon>Gastropoda</taxon>
        <taxon>Heterobranchia</taxon>
        <taxon>Euthyneura</taxon>
        <taxon>Panpulmonata</taxon>
        <taxon>Hygrophila</taxon>
        <taxon>Lymnaeoidea</taxon>
        <taxon>Lymnaeidae</taxon>
        <taxon>Lymnaea</taxon>
    </lineage>
</organism>
<comment type="caution">
    <text evidence="2">The sequence shown here is derived from an EMBL/GenBank/DDBJ whole genome shotgun (WGS) entry which is preliminary data.</text>
</comment>
<evidence type="ECO:0000313" key="2">
    <source>
        <dbReference type="EMBL" id="CAL1538734.1"/>
    </source>
</evidence>
<keyword evidence="1" id="KW-0175">Coiled coil</keyword>
<protein>
    <recommendedName>
        <fullName evidence="4">Centromere protein O</fullName>
    </recommendedName>
</protein>
<proteinExistence type="predicted"/>